<dbReference type="SUPFAM" id="SSF52540">
    <property type="entry name" value="P-loop containing nucleoside triphosphate hydrolases"/>
    <property type="match status" value="1"/>
</dbReference>
<evidence type="ECO:0000256" key="1">
    <source>
        <dbReference type="SAM" id="Phobius"/>
    </source>
</evidence>
<keyword evidence="3" id="KW-1185">Reference proteome</keyword>
<reference evidence="3" key="1">
    <citation type="submission" date="2017-06" db="EMBL/GenBank/DDBJ databases">
        <authorList>
            <person name="Furmanczyk E.M."/>
        </authorList>
    </citation>
    <scope>NUCLEOTIDE SEQUENCE [LARGE SCALE GENOMIC DNA]</scope>
    <source>
        <strain evidence="3">AP3_16</strain>
    </source>
</reference>
<keyword evidence="1" id="KW-1133">Transmembrane helix</keyword>
<organism evidence="2 3">
    <name type="scientific">Pseudomonas laurylsulfatiphila</name>
    <dbReference type="NCBI Taxonomy" id="2011015"/>
    <lineage>
        <taxon>Bacteria</taxon>
        <taxon>Pseudomonadati</taxon>
        <taxon>Pseudomonadota</taxon>
        <taxon>Gammaproteobacteria</taxon>
        <taxon>Pseudomonadales</taxon>
        <taxon>Pseudomonadaceae</taxon>
        <taxon>Pseudomonas</taxon>
    </lineage>
</organism>
<dbReference type="Gene3D" id="3.40.50.300">
    <property type="entry name" value="P-loop containing nucleotide triphosphate hydrolases"/>
    <property type="match status" value="1"/>
</dbReference>
<sequence>MAPDSDRWCIDTPAAMNFYAFSAMIAADAVLILFDCDILARHALNQVRTQVADLKTYQNKSLVDEGIVINHYSSVTGFHQKLVEELIAEGLPVLRLFADRQQSTQYSRSRVYEIRGDSRPEFQLSSVSCSHMSLMTTLPLALPRSTWLNASAVDSKGKARSITGVITPDSTSAAIFSN</sequence>
<name>A0A2S6FNS8_9PSED</name>
<keyword evidence="1" id="KW-0812">Transmembrane</keyword>
<gene>
    <name evidence="2" type="ORF">CD175_05740</name>
</gene>
<dbReference type="CDD" id="cd02042">
    <property type="entry name" value="ParAB_family"/>
    <property type="match status" value="1"/>
</dbReference>
<dbReference type="Proteomes" id="UP000238541">
    <property type="component" value="Unassembled WGS sequence"/>
</dbReference>
<accession>A0A2S6FNS8</accession>
<protein>
    <submittedName>
        <fullName evidence="2">Uncharacterized protein</fullName>
    </submittedName>
</protein>
<proteinExistence type="predicted"/>
<feature type="transmembrane region" description="Helical" evidence="1">
    <location>
        <begin position="20"/>
        <end position="40"/>
    </location>
</feature>
<comment type="caution">
    <text evidence="2">The sequence shown here is derived from an EMBL/GenBank/DDBJ whole genome shotgun (WGS) entry which is preliminary data.</text>
</comment>
<evidence type="ECO:0000313" key="3">
    <source>
        <dbReference type="Proteomes" id="UP000238541"/>
    </source>
</evidence>
<keyword evidence="1" id="KW-0472">Membrane</keyword>
<dbReference type="AlphaFoldDB" id="A0A2S6FNS8"/>
<dbReference type="InterPro" id="IPR027417">
    <property type="entry name" value="P-loop_NTPase"/>
</dbReference>
<evidence type="ECO:0000313" key="2">
    <source>
        <dbReference type="EMBL" id="PPK39000.1"/>
    </source>
</evidence>
<dbReference type="EMBL" id="NIRS01000002">
    <property type="protein sequence ID" value="PPK39000.1"/>
    <property type="molecule type" value="Genomic_DNA"/>
</dbReference>